<feature type="transmembrane region" description="Helical" evidence="8">
    <location>
        <begin position="130"/>
        <end position="150"/>
    </location>
</feature>
<dbReference type="KEGG" id="asha:G8E00_09120"/>
<protein>
    <submittedName>
        <fullName evidence="9">AzlC family ABC transporter permease</fullName>
    </submittedName>
</protein>
<keyword evidence="6 8" id="KW-1133">Transmembrane helix</keyword>
<keyword evidence="4" id="KW-1003">Cell membrane</keyword>
<reference evidence="9 10" key="1">
    <citation type="submission" date="2020-03" db="EMBL/GenBank/DDBJ databases">
        <authorList>
            <person name="Zhu W."/>
        </authorList>
    </citation>
    <scope>NUCLEOTIDE SEQUENCE [LARGE SCALE GENOMIC DNA]</scope>
    <source>
        <strain evidence="9 10">323-1</strain>
    </source>
</reference>
<feature type="transmembrane region" description="Helical" evidence="8">
    <location>
        <begin position="12"/>
        <end position="31"/>
    </location>
</feature>
<evidence type="ECO:0000313" key="9">
    <source>
        <dbReference type="EMBL" id="QIO06103.1"/>
    </source>
</evidence>
<accession>A0A6G8RWK2</accession>
<dbReference type="GO" id="GO:0005886">
    <property type="term" value="C:plasma membrane"/>
    <property type="evidence" value="ECO:0007669"/>
    <property type="project" value="UniProtKB-SubCell"/>
</dbReference>
<evidence type="ECO:0000256" key="4">
    <source>
        <dbReference type="ARBA" id="ARBA00022475"/>
    </source>
</evidence>
<feature type="transmembrane region" description="Helical" evidence="8">
    <location>
        <begin position="68"/>
        <end position="85"/>
    </location>
</feature>
<organism evidence="9 10">
    <name type="scientific">Acinetobacter shaoyimingii</name>
    <dbReference type="NCBI Taxonomy" id="2715164"/>
    <lineage>
        <taxon>Bacteria</taxon>
        <taxon>Pseudomonadati</taxon>
        <taxon>Pseudomonadota</taxon>
        <taxon>Gammaproteobacteria</taxon>
        <taxon>Moraxellales</taxon>
        <taxon>Moraxellaceae</taxon>
        <taxon>Acinetobacter</taxon>
    </lineage>
</organism>
<evidence type="ECO:0000256" key="2">
    <source>
        <dbReference type="ARBA" id="ARBA00010735"/>
    </source>
</evidence>
<dbReference type="PANTHER" id="PTHR34979">
    <property type="entry name" value="INNER MEMBRANE PROTEIN YGAZ"/>
    <property type="match status" value="1"/>
</dbReference>
<keyword evidence="7 8" id="KW-0472">Membrane</keyword>
<dbReference type="Pfam" id="PF03591">
    <property type="entry name" value="AzlC"/>
    <property type="match status" value="1"/>
</dbReference>
<dbReference type="Proteomes" id="UP000502297">
    <property type="component" value="Chromosome"/>
</dbReference>
<name>A0A6G8RWK2_9GAMM</name>
<proteinExistence type="inferred from homology"/>
<feature type="transmembrane region" description="Helical" evidence="8">
    <location>
        <begin position="38"/>
        <end position="62"/>
    </location>
</feature>
<dbReference type="InterPro" id="IPR011606">
    <property type="entry name" value="Brnchd-chn_aa_trnsp_permease"/>
</dbReference>
<evidence type="ECO:0000256" key="5">
    <source>
        <dbReference type="ARBA" id="ARBA00022692"/>
    </source>
</evidence>
<evidence type="ECO:0000313" key="10">
    <source>
        <dbReference type="Proteomes" id="UP000502297"/>
    </source>
</evidence>
<evidence type="ECO:0000256" key="7">
    <source>
        <dbReference type="ARBA" id="ARBA00023136"/>
    </source>
</evidence>
<comment type="similarity">
    <text evidence="2">Belongs to the AzlC family.</text>
</comment>
<dbReference type="PANTHER" id="PTHR34979:SF1">
    <property type="entry name" value="INNER MEMBRANE PROTEIN YGAZ"/>
    <property type="match status" value="1"/>
</dbReference>
<keyword evidence="5 8" id="KW-0812">Transmembrane</keyword>
<feature type="transmembrane region" description="Helical" evidence="8">
    <location>
        <begin position="156"/>
        <end position="176"/>
    </location>
</feature>
<dbReference type="GO" id="GO:1903785">
    <property type="term" value="P:L-valine transmembrane transport"/>
    <property type="evidence" value="ECO:0007669"/>
    <property type="project" value="TreeGrafter"/>
</dbReference>
<dbReference type="EMBL" id="CP049801">
    <property type="protein sequence ID" value="QIO06103.1"/>
    <property type="molecule type" value="Genomic_DNA"/>
</dbReference>
<feature type="transmembrane region" description="Helical" evidence="8">
    <location>
        <begin position="188"/>
        <end position="218"/>
    </location>
</feature>
<evidence type="ECO:0000256" key="1">
    <source>
        <dbReference type="ARBA" id="ARBA00004651"/>
    </source>
</evidence>
<dbReference type="RefSeq" id="WP_166223899.1">
    <property type="nucleotide sequence ID" value="NZ_CP049801.1"/>
</dbReference>
<sequence>MHTSYEHHIFQRTFPVCLALIPIGFLFGILAGQQGLNLISVLLLSIFGFTGSGQFIFLGFYQDHFLKIGYFTAFLIILSMNIRYIPMTLTTIPAKAYPKSLMLYSHLLSDESFAVEKITDDYATHFKIRIYVFLTWVLSTIAGQMLSAFIPKEIIGLLNISFPIAATLFTLSLLNIQSKYINRKSIKLLILFLLNLLLFMIIGANLFWLPAIIVNYFFLKSFK</sequence>
<comment type="subcellular location">
    <subcellularLocation>
        <location evidence="1">Cell membrane</location>
        <topology evidence="1">Multi-pass membrane protein</topology>
    </subcellularLocation>
</comment>
<evidence type="ECO:0000256" key="6">
    <source>
        <dbReference type="ARBA" id="ARBA00022989"/>
    </source>
</evidence>
<evidence type="ECO:0000256" key="8">
    <source>
        <dbReference type="SAM" id="Phobius"/>
    </source>
</evidence>
<evidence type="ECO:0000256" key="3">
    <source>
        <dbReference type="ARBA" id="ARBA00022448"/>
    </source>
</evidence>
<gene>
    <name evidence="9" type="ORF">G8E00_09120</name>
</gene>
<dbReference type="AlphaFoldDB" id="A0A6G8RWK2"/>
<keyword evidence="3" id="KW-0813">Transport</keyword>
<keyword evidence="10" id="KW-1185">Reference proteome</keyword>